<feature type="transmembrane region" description="Helical" evidence="2">
    <location>
        <begin position="259"/>
        <end position="283"/>
    </location>
</feature>
<dbReference type="EMBL" id="CDSF01000057">
    <property type="protein sequence ID" value="CEO96417.1"/>
    <property type="molecule type" value="Genomic_DNA"/>
</dbReference>
<protein>
    <submittedName>
        <fullName evidence="4">Uncharacterized protein</fullName>
    </submittedName>
</protein>
<keyword evidence="6" id="KW-1185">Reference proteome</keyword>
<keyword evidence="3" id="KW-0732">Signal</keyword>
<sequence>MLVAMRWAVLVVAVAIASCALADDASAAAAAKAGGDALEAKLQQMFAQFEAKTMARVAGDLAAIRAKADQALSESRNTENGLSSQVQLVKAELADFKKSSSKVNSNPGDLAALKKEVSANKKSIDALKARVKSLQKESDSWKRKFEDLKSATGTGNGSWAAWFDQHNTIARNYYDIVCAKSKEGWSAAKVHWNAFYEKYLTHVGPVASSSYATAVKWAEDLHKRWRPIGEGFVQNIHAAIRSTPSLHGHGIERFVTVEVLLAVFVVLLTVVLRVTLSLLFCCCRSSPKAKDSSADDLKKKVK</sequence>
<evidence type="ECO:0000256" key="2">
    <source>
        <dbReference type="SAM" id="Phobius"/>
    </source>
</evidence>
<feature type="coiled-coil region" evidence="1">
    <location>
        <begin position="110"/>
        <end position="151"/>
    </location>
</feature>
<feature type="chain" id="PRO_5033224854" evidence="3">
    <location>
        <begin position="23"/>
        <end position="302"/>
    </location>
</feature>
<keyword evidence="5" id="KW-0496">Mitochondrion</keyword>
<dbReference type="Proteomes" id="UP000039324">
    <property type="component" value="Unassembled WGS sequence"/>
</dbReference>
<keyword evidence="2" id="KW-0812">Transmembrane</keyword>
<dbReference type="PROSITE" id="PS51257">
    <property type="entry name" value="PROKAR_LIPOPROTEIN"/>
    <property type="match status" value="1"/>
</dbReference>
<keyword evidence="2" id="KW-0472">Membrane</keyword>
<evidence type="ECO:0000256" key="3">
    <source>
        <dbReference type="SAM" id="SignalP"/>
    </source>
</evidence>
<organism evidence="4 6">
    <name type="scientific">Plasmodiophora brassicae</name>
    <name type="common">Clubroot disease agent</name>
    <dbReference type="NCBI Taxonomy" id="37360"/>
    <lineage>
        <taxon>Eukaryota</taxon>
        <taxon>Sar</taxon>
        <taxon>Rhizaria</taxon>
        <taxon>Endomyxa</taxon>
        <taxon>Phytomyxea</taxon>
        <taxon>Plasmodiophorida</taxon>
        <taxon>Plasmodiophoridae</taxon>
        <taxon>Plasmodiophora</taxon>
    </lineage>
</organism>
<reference evidence="4 6" key="1">
    <citation type="submission" date="2015-02" db="EMBL/GenBank/DDBJ databases">
        <authorList>
            <person name="Chooi Y.-H."/>
        </authorList>
    </citation>
    <scope>NUCLEOTIDE SEQUENCE [LARGE SCALE GENOMIC DNA]</scope>
    <source>
        <strain evidence="4">E3</strain>
    </source>
</reference>
<evidence type="ECO:0000313" key="5">
    <source>
        <dbReference type="EMBL" id="SPQ99356.1"/>
    </source>
</evidence>
<keyword evidence="1" id="KW-0175">Coiled coil</keyword>
<gene>
    <name evidence="4" type="ORF">PBRA_005088</name>
    <name evidence="5" type="ORF">PLBR_LOCUS6571</name>
</gene>
<dbReference type="Gene3D" id="1.10.287.1490">
    <property type="match status" value="1"/>
</dbReference>
<accession>A0A0G4IMV1</accession>
<evidence type="ECO:0000313" key="6">
    <source>
        <dbReference type="Proteomes" id="UP000039324"/>
    </source>
</evidence>
<dbReference type="AlphaFoldDB" id="A0A0G4IMV1"/>
<name>A0A0G4IMV1_PLABS</name>
<keyword evidence="2" id="KW-1133">Transmembrane helix</keyword>
<proteinExistence type="predicted"/>
<evidence type="ECO:0000256" key="1">
    <source>
        <dbReference type="SAM" id="Coils"/>
    </source>
</evidence>
<reference evidence="5 7" key="2">
    <citation type="submission" date="2018-03" db="EMBL/GenBank/DDBJ databases">
        <authorList>
            <person name="Fogelqvist J."/>
        </authorList>
    </citation>
    <scope>NUCLEOTIDE SEQUENCE [LARGE SCALE GENOMIC DNA]</scope>
</reference>
<geneLocation type="mitochondrion" evidence="5"/>
<evidence type="ECO:0000313" key="4">
    <source>
        <dbReference type="EMBL" id="CEO96417.1"/>
    </source>
</evidence>
<feature type="signal peptide" evidence="3">
    <location>
        <begin position="1"/>
        <end position="22"/>
    </location>
</feature>
<dbReference type="EMBL" id="OVEO01000011">
    <property type="protein sequence ID" value="SPQ99356.1"/>
    <property type="molecule type" value="Genomic_DNA"/>
</dbReference>
<evidence type="ECO:0000313" key="7">
    <source>
        <dbReference type="Proteomes" id="UP000290189"/>
    </source>
</evidence>
<dbReference type="Proteomes" id="UP000290189">
    <property type="component" value="Unassembled WGS sequence"/>
</dbReference>